<evidence type="ECO:0000256" key="3">
    <source>
        <dbReference type="ARBA" id="ARBA00022475"/>
    </source>
</evidence>
<protein>
    <recommendedName>
        <fullName evidence="9">TRAP transporter small permease protein</fullName>
    </recommendedName>
</protein>
<evidence type="ECO:0000256" key="5">
    <source>
        <dbReference type="ARBA" id="ARBA00022692"/>
    </source>
</evidence>
<dbReference type="GO" id="GO:0015740">
    <property type="term" value="P:C4-dicarboxylate transport"/>
    <property type="evidence" value="ECO:0007669"/>
    <property type="project" value="TreeGrafter"/>
</dbReference>
<proteinExistence type="inferred from homology"/>
<organism evidence="11 12">
    <name type="scientific">Pseudomonas linyingensis</name>
    <dbReference type="NCBI Taxonomy" id="915471"/>
    <lineage>
        <taxon>Bacteria</taxon>
        <taxon>Pseudomonadati</taxon>
        <taxon>Pseudomonadota</taxon>
        <taxon>Gammaproteobacteria</taxon>
        <taxon>Pseudomonadales</taxon>
        <taxon>Pseudomonadaceae</taxon>
        <taxon>Pseudomonas</taxon>
    </lineage>
</organism>
<feature type="transmembrane region" description="Helical" evidence="9">
    <location>
        <begin position="89"/>
        <end position="109"/>
    </location>
</feature>
<feature type="transmembrane region" description="Helical" evidence="9">
    <location>
        <begin position="16"/>
        <end position="37"/>
    </location>
</feature>
<dbReference type="AlphaFoldDB" id="A0A1H6WBN7"/>
<keyword evidence="3" id="KW-1003">Cell membrane</keyword>
<dbReference type="OrthoDB" id="2877624at2"/>
<dbReference type="RefSeq" id="WP_090309304.1">
    <property type="nucleotide sequence ID" value="NZ_FNZE01000005.1"/>
</dbReference>
<feature type="transmembrane region" description="Helical" evidence="9">
    <location>
        <begin position="49"/>
        <end position="68"/>
    </location>
</feature>
<comment type="function">
    <text evidence="9">Part of the tripartite ATP-independent periplasmic (TRAP) transport system.</text>
</comment>
<reference evidence="12" key="1">
    <citation type="submission" date="2016-10" db="EMBL/GenBank/DDBJ databases">
        <authorList>
            <person name="Varghese N."/>
            <person name="Submissions S."/>
        </authorList>
    </citation>
    <scope>NUCLEOTIDE SEQUENCE [LARGE SCALE GENOMIC DNA]</scope>
    <source>
        <strain evidence="12">LMG 25967</strain>
    </source>
</reference>
<evidence type="ECO:0000256" key="4">
    <source>
        <dbReference type="ARBA" id="ARBA00022519"/>
    </source>
</evidence>
<evidence type="ECO:0000256" key="2">
    <source>
        <dbReference type="ARBA" id="ARBA00022448"/>
    </source>
</evidence>
<keyword evidence="4 9" id="KW-0997">Cell inner membrane</keyword>
<dbReference type="InterPro" id="IPR055348">
    <property type="entry name" value="DctQ"/>
</dbReference>
<evidence type="ECO:0000259" key="10">
    <source>
        <dbReference type="Pfam" id="PF04290"/>
    </source>
</evidence>
<evidence type="ECO:0000256" key="8">
    <source>
        <dbReference type="ARBA" id="ARBA00038436"/>
    </source>
</evidence>
<feature type="domain" description="Tripartite ATP-independent periplasmic transporters DctQ component" evidence="10">
    <location>
        <begin position="25"/>
        <end position="155"/>
    </location>
</feature>
<dbReference type="EMBL" id="FNZE01000005">
    <property type="protein sequence ID" value="SEJ14303.1"/>
    <property type="molecule type" value="Genomic_DNA"/>
</dbReference>
<dbReference type="Pfam" id="PF04290">
    <property type="entry name" value="DctQ"/>
    <property type="match status" value="1"/>
</dbReference>
<sequence length="175" mass="19809">MQFFDLIDRTAKKIEIVSGVMLGLMTVLIFLTAMVRYLMPFTLPDGYDISRLLLGISVLWGLAAACCHNENIKVDIFCSVLSPWARRKVDIFAESLVFCFVVLFAWKLFGTVEKTYLSNEETFDLGLAIWPAYALAWLGVLAAALMALLRLMRLIISGEESDCLRQKEEGSNYYE</sequence>
<keyword evidence="7 9" id="KW-0472">Membrane</keyword>
<comment type="subunit">
    <text evidence="9">The complex comprises the extracytoplasmic solute receptor protein and the two transmembrane proteins.</text>
</comment>
<comment type="similarity">
    <text evidence="8 9">Belongs to the TRAP transporter small permease family.</text>
</comment>
<evidence type="ECO:0000256" key="1">
    <source>
        <dbReference type="ARBA" id="ARBA00004429"/>
    </source>
</evidence>
<dbReference type="PANTHER" id="PTHR35011:SF2">
    <property type="entry name" value="2,3-DIKETO-L-GULONATE TRAP TRANSPORTER SMALL PERMEASE PROTEIN YIAM"/>
    <property type="match status" value="1"/>
</dbReference>
<accession>A0A1H6WBN7</accession>
<evidence type="ECO:0000313" key="12">
    <source>
        <dbReference type="Proteomes" id="UP000242930"/>
    </source>
</evidence>
<gene>
    <name evidence="11" type="ORF">SAMN05216201_10541</name>
</gene>
<evidence type="ECO:0000256" key="9">
    <source>
        <dbReference type="RuleBase" id="RU369079"/>
    </source>
</evidence>
<keyword evidence="2 9" id="KW-0813">Transport</keyword>
<dbReference type="PANTHER" id="PTHR35011">
    <property type="entry name" value="2,3-DIKETO-L-GULONATE TRAP TRANSPORTER SMALL PERMEASE PROTEIN YIAM"/>
    <property type="match status" value="1"/>
</dbReference>
<dbReference type="STRING" id="915471.SAMN05216201_10541"/>
<evidence type="ECO:0000313" key="11">
    <source>
        <dbReference type="EMBL" id="SEJ14303.1"/>
    </source>
</evidence>
<evidence type="ECO:0000256" key="7">
    <source>
        <dbReference type="ARBA" id="ARBA00023136"/>
    </source>
</evidence>
<keyword evidence="12" id="KW-1185">Reference proteome</keyword>
<dbReference type="GO" id="GO:0005886">
    <property type="term" value="C:plasma membrane"/>
    <property type="evidence" value="ECO:0007669"/>
    <property type="project" value="UniProtKB-SubCell"/>
</dbReference>
<keyword evidence="5 9" id="KW-0812">Transmembrane</keyword>
<dbReference type="GO" id="GO:0022857">
    <property type="term" value="F:transmembrane transporter activity"/>
    <property type="evidence" value="ECO:0007669"/>
    <property type="project" value="UniProtKB-UniRule"/>
</dbReference>
<dbReference type="Proteomes" id="UP000242930">
    <property type="component" value="Unassembled WGS sequence"/>
</dbReference>
<evidence type="ECO:0000256" key="6">
    <source>
        <dbReference type="ARBA" id="ARBA00022989"/>
    </source>
</evidence>
<comment type="subcellular location">
    <subcellularLocation>
        <location evidence="1 9">Cell inner membrane</location>
        <topology evidence="1 9">Multi-pass membrane protein</topology>
    </subcellularLocation>
</comment>
<dbReference type="InterPro" id="IPR007387">
    <property type="entry name" value="TRAP_DctQ"/>
</dbReference>
<name>A0A1H6WBN7_9PSED</name>
<feature type="transmembrane region" description="Helical" evidence="9">
    <location>
        <begin position="129"/>
        <end position="149"/>
    </location>
</feature>
<keyword evidence="6 9" id="KW-1133">Transmembrane helix</keyword>